<proteinExistence type="predicted"/>
<sequence>MNKEKLKTTFSKRFTECCFIYDYVIKIKNFNFKFGQIVEKID</sequence>
<accession>A0A2Z5Y254</accession>
<gene>
    <name evidence="1" type="ORF">DAT561_0772</name>
</gene>
<organism evidence="1 2">
    <name type="scientific">Melissococcus plutonius</name>
    <dbReference type="NCBI Taxonomy" id="33970"/>
    <lineage>
        <taxon>Bacteria</taxon>
        <taxon>Bacillati</taxon>
        <taxon>Bacillota</taxon>
        <taxon>Bacilli</taxon>
        <taxon>Lactobacillales</taxon>
        <taxon>Enterococcaceae</taxon>
        <taxon>Melissococcus</taxon>
    </lineage>
</organism>
<dbReference type="AlphaFoldDB" id="A0A2Z5Y254"/>
<evidence type="ECO:0000313" key="1">
    <source>
        <dbReference type="EMBL" id="BBC60889.1"/>
    </source>
</evidence>
<dbReference type="Proteomes" id="UP000269226">
    <property type="component" value="Chromosome"/>
</dbReference>
<protein>
    <submittedName>
        <fullName evidence="1">Uncharacterized protein</fullName>
    </submittedName>
</protein>
<reference evidence="1 2" key="1">
    <citation type="submission" date="2018-01" db="EMBL/GenBank/DDBJ databases">
        <title>Whole genome sequence of Melissococcus plutonius DAT561.</title>
        <authorList>
            <person name="Okumura K."/>
            <person name="Takamatsu D."/>
            <person name="Okura M."/>
        </authorList>
    </citation>
    <scope>NUCLEOTIDE SEQUENCE [LARGE SCALE GENOMIC DNA]</scope>
    <source>
        <strain evidence="1 2">DAT561</strain>
    </source>
</reference>
<name>A0A2Z5Y254_9ENTE</name>
<evidence type="ECO:0000313" key="2">
    <source>
        <dbReference type="Proteomes" id="UP000269226"/>
    </source>
</evidence>
<dbReference type="EMBL" id="AP018492">
    <property type="protein sequence ID" value="BBC60889.1"/>
    <property type="molecule type" value="Genomic_DNA"/>
</dbReference>